<accession>A0A1J1LIT1</accession>
<dbReference type="STRING" id="671072.PL921430069"/>
<dbReference type="RefSeq" id="WP_072716894.1">
    <property type="nucleotide sequence ID" value="NZ_LN889759.1"/>
</dbReference>
<feature type="transmembrane region" description="Helical" evidence="1">
    <location>
        <begin position="163"/>
        <end position="189"/>
    </location>
</feature>
<gene>
    <name evidence="2" type="ORF">PL921430069</name>
</gene>
<evidence type="ECO:0008006" key="4">
    <source>
        <dbReference type="Google" id="ProtNLM"/>
    </source>
</evidence>
<dbReference type="AlphaFoldDB" id="A0A1J1LIT1"/>
<dbReference type="Pfam" id="PF12263">
    <property type="entry name" value="DUF3611"/>
    <property type="match status" value="1"/>
</dbReference>
<proteinExistence type="predicted"/>
<feature type="transmembrane region" description="Helical" evidence="1">
    <location>
        <begin position="27"/>
        <end position="51"/>
    </location>
</feature>
<protein>
    <recommendedName>
        <fullName evidence="4">DUF3611 family protein</fullName>
    </recommendedName>
</protein>
<evidence type="ECO:0000313" key="2">
    <source>
        <dbReference type="EMBL" id="CUR31930.1"/>
    </source>
</evidence>
<evidence type="ECO:0000256" key="1">
    <source>
        <dbReference type="SAM" id="Phobius"/>
    </source>
</evidence>
<name>A0A1J1LIT1_9CYAN</name>
<keyword evidence="1" id="KW-1133">Transmembrane helix</keyword>
<dbReference type="OrthoDB" id="5766633at2"/>
<feature type="transmembrane region" description="Helical" evidence="1">
    <location>
        <begin position="121"/>
        <end position="143"/>
    </location>
</feature>
<reference evidence="3" key="1">
    <citation type="submission" date="2015-10" db="EMBL/GenBank/DDBJ databases">
        <authorList>
            <person name="Regsiter A."/>
            <person name="william w."/>
        </authorList>
    </citation>
    <scope>NUCLEOTIDE SEQUENCE [LARGE SCALE GENOMIC DNA]</scope>
</reference>
<dbReference type="InterPro" id="IPR022051">
    <property type="entry name" value="DUF3611"/>
</dbReference>
<feature type="transmembrane region" description="Helical" evidence="1">
    <location>
        <begin position="63"/>
        <end position="87"/>
    </location>
</feature>
<evidence type="ECO:0000313" key="3">
    <source>
        <dbReference type="Proteomes" id="UP000184315"/>
    </source>
</evidence>
<dbReference type="PANTHER" id="PTHR34548:SF2">
    <property type="entry name" value="PROTEIN TIC 21, CHLOROPLASTIC"/>
    <property type="match status" value="1"/>
</dbReference>
<dbReference type="EMBL" id="CZDF01000133">
    <property type="protein sequence ID" value="CUR31930.1"/>
    <property type="molecule type" value="Genomic_DNA"/>
</dbReference>
<keyword evidence="1" id="KW-0812">Transmembrane</keyword>
<sequence>MSYPSDSSPPTSNAIQRVAFALRTTGWVCFWTQLVLAVVSAVIQLFAIFAFNPGRTAQPGTTSGMGGGLVFALIGLGILGFSIFQAFRYTRLARRLKAPGMARPSRAETMKQIRLGLTSNLSGMAVTLIASEAINGILLAKAISQPRNFLATAGSLQDFIQPVDFFVVLANTHTIVAHFVGIVAALWLMREIYKN</sequence>
<dbReference type="Proteomes" id="UP000184315">
    <property type="component" value="Unassembled WGS sequence"/>
</dbReference>
<keyword evidence="3" id="KW-1185">Reference proteome</keyword>
<organism evidence="2 3">
    <name type="scientific">Planktothrix tepida PCC 9214</name>
    <dbReference type="NCBI Taxonomy" id="671072"/>
    <lineage>
        <taxon>Bacteria</taxon>
        <taxon>Bacillati</taxon>
        <taxon>Cyanobacteriota</taxon>
        <taxon>Cyanophyceae</taxon>
        <taxon>Oscillatoriophycideae</taxon>
        <taxon>Oscillatoriales</taxon>
        <taxon>Microcoleaceae</taxon>
        <taxon>Planktothrix</taxon>
    </lineage>
</organism>
<keyword evidence="1" id="KW-0472">Membrane</keyword>
<dbReference type="PANTHER" id="PTHR34548">
    <property type="entry name" value="PROTEIN TIC 21, CHLOROPLASTIC"/>
    <property type="match status" value="1"/>
</dbReference>